<dbReference type="Gene3D" id="1.20.120.340">
    <property type="entry name" value="Flagellar protein FliS"/>
    <property type="match status" value="1"/>
</dbReference>
<sequence length="145" mass="16655">MIAKEKIYKQTQVNTSNPLSILIMLYEKAIQDLKVAKELIKDENWQNAVKANEKIFHAQEIITELMSTLNFEQGGNISTNLLSIYLFLNKELENVLLKKEIHKIDNVIKQLQILSFAWKKLSKKENNITQSNNVTQSKLGINIVG</sequence>
<keyword evidence="6" id="KW-0969">Cilium</keyword>
<evidence type="ECO:0000313" key="7">
    <source>
        <dbReference type="Proteomes" id="UP000006901"/>
    </source>
</evidence>
<dbReference type="GO" id="GO:0005829">
    <property type="term" value="C:cytosol"/>
    <property type="evidence" value="ECO:0007669"/>
    <property type="project" value="UniProtKB-SubCell"/>
</dbReference>
<evidence type="ECO:0000313" key="6">
    <source>
        <dbReference type="EMBL" id="ACK74451.1"/>
    </source>
</evidence>
<dbReference type="SMR" id="A0A0H3C1A7"/>
<name>A0A0H3C1A7_BORBZ</name>
<dbReference type="Proteomes" id="UP000006901">
    <property type="component" value="Chromosome"/>
</dbReference>
<keyword evidence="4" id="KW-1005">Bacterial flagellum biogenesis</keyword>
<accession>A0A0H3C1A7</accession>
<organism evidence="6 7">
    <name type="scientific">Borreliella burgdorferi (strain ZS7)</name>
    <name type="common">Borrelia burgdorferi</name>
    <dbReference type="NCBI Taxonomy" id="445985"/>
    <lineage>
        <taxon>Bacteria</taxon>
        <taxon>Pseudomonadati</taxon>
        <taxon>Spirochaetota</taxon>
        <taxon>Spirochaetia</taxon>
        <taxon>Spirochaetales</taxon>
        <taxon>Borreliaceae</taxon>
        <taxon>Borreliella</taxon>
    </lineage>
</organism>
<keyword evidence="6" id="KW-0966">Cell projection</keyword>
<dbReference type="Pfam" id="PF02561">
    <property type="entry name" value="FliS"/>
    <property type="match status" value="1"/>
</dbReference>
<comment type="subcellular location">
    <subcellularLocation>
        <location evidence="1">Cytoplasm</location>
        <location evidence="1">Cytosol</location>
    </subcellularLocation>
</comment>
<dbReference type="InterPro" id="IPR003713">
    <property type="entry name" value="FliS"/>
</dbReference>
<evidence type="ECO:0000256" key="4">
    <source>
        <dbReference type="ARBA" id="ARBA00022795"/>
    </source>
</evidence>
<dbReference type="NCBIfam" id="TIGR00208">
    <property type="entry name" value="fliS"/>
    <property type="match status" value="1"/>
</dbReference>
<comment type="similarity">
    <text evidence="2">Belongs to the FliS family.</text>
</comment>
<keyword evidence="5" id="KW-0143">Chaperone</keyword>
<proteinExistence type="inferred from homology"/>
<evidence type="ECO:0000256" key="3">
    <source>
        <dbReference type="ARBA" id="ARBA00022490"/>
    </source>
</evidence>
<protein>
    <submittedName>
        <fullName evidence="6">Flagellar protein FliS</fullName>
    </submittedName>
</protein>
<dbReference type="EMBL" id="CP001205">
    <property type="protein sequence ID" value="ACK74451.1"/>
    <property type="molecule type" value="Genomic_DNA"/>
</dbReference>
<dbReference type="AlphaFoldDB" id="A0A0H3C1A7"/>
<reference evidence="6 7" key="1">
    <citation type="journal article" date="2011" name="J. Bacteriol.">
        <title>Whole-genome sequences of thirteen isolates of Borrelia burgdorferi.</title>
        <authorList>
            <person name="Schutzer S.E."/>
            <person name="Fraser-Liggett C.M."/>
            <person name="Casjens S.R."/>
            <person name="Qiu W.G."/>
            <person name="Dunn J.J."/>
            <person name="Mongodin E.F."/>
            <person name="Luft B.J."/>
        </authorList>
    </citation>
    <scope>NUCLEOTIDE SEQUENCE [LARGE SCALE GENOMIC DNA]</scope>
    <source>
        <strain evidence="6 7">ZS7</strain>
    </source>
</reference>
<dbReference type="GeneID" id="56567982"/>
<dbReference type="RefSeq" id="WP_002658034.1">
    <property type="nucleotide sequence ID" value="NC_011728.1"/>
</dbReference>
<dbReference type="HOGENOM" id="CLU_080373_3_0_12"/>
<dbReference type="CDD" id="cd16098">
    <property type="entry name" value="FliS"/>
    <property type="match status" value="1"/>
</dbReference>
<dbReference type="SUPFAM" id="SSF101116">
    <property type="entry name" value="Flagellar export chaperone FliS"/>
    <property type="match status" value="1"/>
</dbReference>
<dbReference type="PANTHER" id="PTHR34773:SF1">
    <property type="entry name" value="FLAGELLAR SECRETION CHAPERONE FLIS"/>
    <property type="match status" value="1"/>
</dbReference>
<dbReference type="PANTHER" id="PTHR34773">
    <property type="entry name" value="FLAGELLAR SECRETION CHAPERONE FLIS"/>
    <property type="match status" value="1"/>
</dbReference>
<keyword evidence="3" id="KW-0963">Cytoplasm</keyword>
<dbReference type="GO" id="GO:0071973">
    <property type="term" value="P:bacterial-type flagellum-dependent cell motility"/>
    <property type="evidence" value="ECO:0007669"/>
    <property type="project" value="TreeGrafter"/>
</dbReference>
<evidence type="ECO:0000256" key="2">
    <source>
        <dbReference type="ARBA" id="ARBA00008787"/>
    </source>
</evidence>
<dbReference type="InterPro" id="IPR036584">
    <property type="entry name" value="FliS_sf"/>
</dbReference>
<evidence type="ECO:0000256" key="5">
    <source>
        <dbReference type="ARBA" id="ARBA00023186"/>
    </source>
</evidence>
<dbReference type="KEGG" id="bbz:BbuZS7_0560"/>
<gene>
    <name evidence="6" type="primary">fliS</name>
    <name evidence="6" type="ordered locus">BbuZS7_0560</name>
</gene>
<dbReference type="GO" id="GO:0044780">
    <property type="term" value="P:bacterial-type flagellum assembly"/>
    <property type="evidence" value="ECO:0007669"/>
    <property type="project" value="InterPro"/>
</dbReference>
<keyword evidence="6" id="KW-0282">Flagellum</keyword>
<evidence type="ECO:0000256" key="1">
    <source>
        <dbReference type="ARBA" id="ARBA00004514"/>
    </source>
</evidence>